<sequence>MVPRHLGATVPWCQGARPPWCHGAMVPWCPGAMVARRLGATVPWCHGATPPWCHGAMAPRCLGALLSWCPGAKVPRRLGAMMPCRLGATVAWCHGSMAPRCEAALVPWCHGAGCKERRTGQIGVDEGPMPTDLPHPSIPTAAYGPRHRTTKRGRRWTQGRPIDLPRARNARGERRSIKLDNESSTGNRPRASLHCASPATEMADGGSRGDEGTPRLMHGRRPRRPPALAANWAQPKACSAWSLPRKQNPVLAACTKAPPRPKSSSRSPVVNDATDTRHEPHVPYWWVNNPTLGEFCFTMIGRADIEGSKSNVAMNVWLPQASYLYGNFFDTSTFEFQRSKGSLGHAFTVCSHSNPSQKIKVGRRCTPRGDPWEDPTNQLRCALRVYSPVDSHTCQTPLSVFEDGSNGEPTGQRSERADAEARQRHVLPATIEETVFHKRIESPGFGRPLNPRWSTPRVDRRTGSSPLYILLEAHRRPPSASLPIISSTL</sequence>
<reference evidence="3" key="2">
    <citation type="journal article" date="2017" name="J. Anim. Genet.">
        <title>Multiple reference genome sequences of hot pepper reveal the massive evolution of plant disease resistance genes by retroduplication.</title>
        <authorList>
            <person name="Kim S."/>
            <person name="Park J."/>
            <person name="Yeom S.-I."/>
            <person name="Kim Y.-M."/>
            <person name="Seo E."/>
            <person name="Kim K.-T."/>
            <person name="Kim M.-S."/>
            <person name="Lee J.M."/>
            <person name="Cheong K."/>
            <person name="Shin H.-S."/>
            <person name="Kim S.-B."/>
            <person name="Han K."/>
            <person name="Lee J."/>
            <person name="Park M."/>
            <person name="Lee H.-A."/>
            <person name="Lee H.-Y."/>
            <person name="Lee Y."/>
            <person name="Oh S."/>
            <person name="Lee J.H."/>
            <person name="Choi E."/>
            <person name="Choi E."/>
            <person name="Lee S.E."/>
            <person name="Jeon J."/>
            <person name="Kim H."/>
            <person name="Choi G."/>
            <person name="Song H."/>
            <person name="Lee J."/>
            <person name="Lee S.-C."/>
            <person name="Kwon J.-K."/>
            <person name="Lee H.-Y."/>
            <person name="Koo N."/>
            <person name="Hong Y."/>
            <person name="Kim R.W."/>
            <person name="Kang W.-H."/>
            <person name="Huh J.H."/>
            <person name="Kang B.-C."/>
            <person name="Yang T.-J."/>
            <person name="Lee Y.-H."/>
            <person name="Bennetzen J.L."/>
            <person name="Choi D."/>
        </authorList>
    </citation>
    <scope>NUCLEOTIDE SEQUENCE [LARGE SCALE GENOMIC DNA]</scope>
    <source>
        <strain evidence="3">cv. PBC81</strain>
    </source>
</reference>
<reference evidence="2 3" key="1">
    <citation type="journal article" date="2017" name="Genome Biol.">
        <title>New reference genome sequences of hot pepper reveal the massive evolution of plant disease-resistance genes by retroduplication.</title>
        <authorList>
            <person name="Kim S."/>
            <person name="Park J."/>
            <person name="Yeom S.I."/>
            <person name="Kim Y.M."/>
            <person name="Seo E."/>
            <person name="Kim K.T."/>
            <person name="Kim M.S."/>
            <person name="Lee J.M."/>
            <person name="Cheong K."/>
            <person name="Shin H.S."/>
            <person name="Kim S.B."/>
            <person name="Han K."/>
            <person name="Lee J."/>
            <person name="Park M."/>
            <person name="Lee H.A."/>
            <person name="Lee H.Y."/>
            <person name="Lee Y."/>
            <person name="Oh S."/>
            <person name="Lee J.H."/>
            <person name="Choi E."/>
            <person name="Choi E."/>
            <person name="Lee S.E."/>
            <person name="Jeon J."/>
            <person name="Kim H."/>
            <person name="Choi G."/>
            <person name="Song H."/>
            <person name="Lee J."/>
            <person name="Lee S.C."/>
            <person name="Kwon J.K."/>
            <person name="Lee H.Y."/>
            <person name="Koo N."/>
            <person name="Hong Y."/>
            <person name="Kim R.W."/>
            <person name="Kang W.H."/>
            <person name="Huh J.H."/>
            <person name="Kang B.C."/>
            <person name="Yang T.J."/>
            <person name="Lee Y.H."/>
            <person name="Bennetzen J.L."/>
            <person name="Choi D."/>
        </authorList>
    </citation>
    <scope>NUCLEOTIDE SEQUENCE [LARGE SCALE GENOMIC DNA]</scope>
    <source>
        <strain evidence="3">cv. PBC81</strain>
    </source>
</reference>
<dbReference type="InterPro" id="IPR044792">
    <property type="entry name" value="TAR1"/>
</dbReference>
<dbReference type="PANTHER" id="PTHR47188">
    <property type="entry name" value="PROTEIN TAR1"/>
    <property type="match status" value="1"/>
</dbReference>
<keyword evidence="3" id="KW-1185">Reference proteome</keyword>
<dbReference type="PANTHER" id="PTHR47188:SF1">
    <property type="entry name" value="PROTEIN TAR1"/>
    <property type="match status" value="1"/>
</dbReference>
<evidence type="ECO:0000313" key="3">
    <source>
        <dbReference type="Proteomes" id="UP000224567"/>
    </source>
</evidence>
<feature type="region of interest" description="Disordered" evidence="1">
    <location>
        <begin position="255"/>
        <end position="275"/>
    </location>
</feature>
<feature type="compositionally biased region" description="Basic residues" evidence="1">
    <location>
        <begin position="145"/>
        <end position="157"/>
    </location>
</feature>
<proteinExistence type="predicted"/>
<accession>A0A2G2V7Y9</accession>
<protein>
    <submittedName>
        <fullName evidence="2">Uncharacterized protein</fullName>
    </submittedName>
</protein>
<feature type="region of interest" description="Disordered" evidence="1">
    <location>
        <begin position="124"/>
        <end position="231"/>
    </location>
</feature>
<evidence type="ECO:0000256" key="1">
    <source>
        <dbReference type="SAM" id="MobiDB-lite"/>
    </source>
</evidence>
<dbReference type="OrthoDB" id="1743195at2759"/>
<dbReference type="EMBL" id="MLFT02000152">
    <property type="protein sequence ID" value="PHT29104.1"/>
    <property type="molecule type" value="Genomic_DNA"/>
</dbReference>
<name>A0A2G2V7Y9_CAPBA</name>
<organism evidence="2 3">
    <name type="scientific">Capsicum baccatum</name>
    <name type="common">Peruvian pepper</name>
    <dbReference type="NCBI Taxonomy" id="33114"/>
    <lineage>
        <taxon>Eukaryota</taxon>
        <taxon>Viridiplantae</taxon>
        <taxon>Streptophyta</taxon>
        <taxon>Embryophyta</taxon>
        <taxon>Tracheophyta</taxon>
        <taxon>Spermatophyta</taxon>
        <taxon>Magnoliopsida</taxon>
        <taxon>eudicotyledons</taxon>
        <taxon>Gunneridae</taxon>
        <taxon>Pentapetalae</taxon>
        <taxon>asterids</taxon>
        <taxon>lamiids</taxon>
        <taxon>Solanales</taxon>
        <taxon>Solanaceae</taxon>
        <taxon>Solanoideae</taxon>
        <taxon>Capsiceae</taxon>
        <taxon>Capsicum</taxon>
    </lineage>
</organism>
<dbReference type="GO" id="GO:0043457">
    <property type="term" value="P:regulation of cellular respiration"/>
    <property type="evidence" value="ECO:0007669"/>
    <property type="project" value="InterPro"/>
</dbReference>
<gene>
    <name evidence="2" type="ORF">CQW23_31311</name>
</gene>
<evidence type="ECO:0000313" key="2">
    <source>
        <dbReference type="EMBL" id="PHT29104.1"/>
    </source>
</evidence>
<dbReference type="AlphaFoldDB" id="A0A2G2V7Y9"/>
<comment type="caution">
    <text evidence="2">The sequence shown here is derived from an EMBL/GenBank/DDBJ whole genome shotgun (WGS) entry which is preliminary data.</text>
</comment>
<dbReference type="Proteomes" id="UP000224567">
    <property type="component" value="Unassembled WGS sequence"/>
</dbReference>
<feature type="compositionally biased region" description="Basic and acidic residues" evidence="1">
    <location>
        <begin position="163"/>
        <end position="181"/>
    </location>
</feature>
<feature type="region of interest" description="Disordered" evidence="1">
    <location>
        <begin position="398"/>
        <end position="421"/>
    </location>
</feature>